<feature type="transmembrane region" description="Helical" evidence="1">
    <location>
        <begin position="118"/>
        <end position="143"/>
    </location>
</feature>
<name>A0AAW5IP36_9BACT</name>
<comment type="caution">
    <text evidence="2">The sequence shown here is derived from an EMBL/GenBank/DDBJ whole genome shotgun (WGS) entry which is preliminary data.</text>
</comment>
<evidence type="ECO:0008006" key="4">
    <source>
        <dbReference type="Google" id="ProtNLM"/>
    </source>
</evidence>
<feature type="transmembrane region" description="Helical" evidence="1">
    <location>
        <begin position="244"/>
        <end position="265"/>
    </location>
</feature>
<evidence type="ECO:0000313" key="3">
    <source>
        <dbReference type="Proteomes" id="UP001205531"/>
    </source>
</evidence>
<keyword evidence="1" id="KW-0472">Membrane</keyword>
<accession>A0AAW5IP36</accession>
<feature type="transmembrane region" description="Helical" evidence="1">
    <location>
        <begin position="206"/>
        <end position="224"/>
    </location>
</feature>
<reference evidence="2" key="1">
    <citation type="submission" date="2022-07" db="EMBL/GenBank/DDBJ databases">
        <title>Prevotella copri.</title>
        <authorList>
            <person name="Yang C."/>
        </authorList>
    </citation>
    <scope>NUCLEOTIDE SEQUENCE</scope>
    <source>
        <strain evidence="2">HF2107</strain>
    </source>
</reference>
<dbReference type="AlphaFoldDB" id="A0AAW5IP36"/>
<feature type="transmembrane region" description="Helical" evidence="1">
    <location>
        <begin position="71"/>
        <end position="91"/>
    </location>
</feature>
<dbReference type="EMBL" id="JANDWZ010000036">
    <property type="protein sequence ID" value="MCP9565482.1"/>
    <property type="molecule type" value="Genomic_DNA"/>
</dbReference>
<evidence type="ECO:0000256" key="1">
    <source>
        <dbReference type="SAM" id="Phobius"/>
    </source>
</evidence>
<gene>
    <name evidence="2" type="ORF">NNC64_13150</name>
</gene>
<sequence length="284" mass="32577">MIMNNTFDFNRFKMVIRWDILSNWKTYFRTMIGLAFGITLLALICLCTFRSRSLSSIDAENLFFGTYSDVVSTNILIVFTISFYIFVGNCFRNMKTKIKRENFLMLPASNLEKYLGRLLNITVGGLLLTLGATIIADFIQFLFSFILTPGLHTSITWNFLTFIGNGFVEVNKSALDFEGMLFMLINAIFVHSFFTLGATFFRKHPILSTTFTGLLLMLIIGYAINGLGEVGVFNFLDPEFVNAYSHAFIFAYIIIFLVISAFNYWASYKLFTRMQVICNKWINI</sequence>
<dbReference type="RefSeq" id="WP_254953647.1">
    <property type="nucleotide sequence ID" value="NZ_JANDWY010000033.1"/>
</dbReference>
<keyword evidence="1" id="KW-0812">Transmembrane</keyword>
<protein>
    <recommendedName>
        <fullName evidence="4">ABC transporter permease</fullName>
    </recommendedName>
</protein>
<dbReference type="Proteomes" id="UP001205531">
    <property type="component" value="Unassembled WGS sequence"/>
</dbReference>
<keyword evidence="1" id="KW-1133">Transmembrane helix</keyword>
<proteinExistence type="predicted"/>
<feature type="transmembrane region" description="Helical" evidence="1">
    <location>
        <begin position="180"/>
        <end position="201"/>
    </location>
</feature>
<organism evidence="2 3">
    <name type="scientific">Segatella copri</name>
    <dbReference type="NCBI Taxonomy" id="165179"/>
    <lineage>
        <taxon>Bacteria</taxon>
        <taxon>Pseudomonadati</taxon>
        <taxon>Bacteroidota</taxon>
        <taxon>Bacteroidia</taxon>
        <taxon>Bacteroidales</taxon>
        <taxon>Prevotellaceae</taxon>
        <taxon>Segatella</taxon>
    </lineage>
</organism>
<evidence type="ECO:0000313" key="2">
    <source>
        <dbReference type="EMBL" id="MCP9565482.1"/>
    </source>
</evidence>